<feature type="domain" description="RagB/SusD" evidence="6">
    <location>
        <begin position="334"/>
        <end position="400"/>
    </location>
</feature>
<comment type="subcellular location">
    <subcellularLocation>
        <location evidence="1">Cell outer membrane</location>
    </subcellularLocation>
</comment>
<proteinExistence type="inferred from homology"/>
<evidence type="ECO:0000256" key="1">
    <source>
        <dbReference type="ARBA" id="ARBA00004442"/>
    </source>
</evidence>
<dbReference type="Gene3D" id="1.25.40.390">
    <property type="match status" value="1"/>
</dbReference>
<keyword evidence="4" id="KW-0472">Membrane</keyword>
<dbReference type="PROSITE" id="PS51257">
    <property type="entry name" value="PROKAR_LIPOPROTEIN"/>
    <property type="match status" value="1"/>
</dbReference>
<dbReference type="InterPro" id="IPR012944">
    <property type="entry name" value="SusD_RagB_dom"/>
</dbReference>
<evidence type="ECO:0000256" key="5">
    <source>
        <dbReference type="ARBA" id="ARBA00023237"/>
    </source>
</evidence>
<reference evidence="8" key="1">
    <citation type="journal article" date="2019" name="Int. J. Syst. Evol. Microbiol.">
        <title>The Global Catalogue of Microorganisms (GCM) 10K type strain sequencing project: providing services to taxonomists for standard genome sequencing and annotation.</title>
        <authorList>
            <consortium name="The Broad Institute Genomics Platform"/>
            <consortium name="The Broad Institute Genome Sequencing Center for Infectious Disease"/>
            <person name="Wu L."/>
            <person name="Ma J."/>
        </authorList>
    </citation>
    <scope>NUCLEOTIDE SEQUENCE [LARGE SCALE GENOMIC DNA]</scope>
    <source>
        <strain evidence="8">KCTC 52042</strain>
    </source>
</reference>
<evidence type="ECO:0000256" key="4">
    <source>
        <dbReference type="ARBA" id="ARBA00023136"/>
    </source>
</evidence>
<evidence type="ECO:0000313" key="7">
    <source>
        <dbReference type="EMBL" id="MFD2532568.1"/>
    </source>
</evidence>
<keyword evidence="8" id="KW-1185">Reference proteome</keyword>
<protein>
    <submittedName>
        <fullName evidence="7">RagB/SusD family nutrient uptake outer membrane protein</fullName>
    </submittedName>
</protein>
<evidence type="ECO:0000313" key="8">
    <source>
        <dbReference type="Proteomes" id="UP001597460"/>
    </source>
</evidence>
<evidence type="ECO:0000256" key="3">
    <source>
        <dbReference type="ARBA" id="ARBA00022729"/>
    </source>
</evidence>
<comment type="caution">
    <text evidence="7">The sequence shown here is derived from an EMBL/GenBank/DDBJ whole genome shotgun (WGS) entry which is preliminary data.</text>
</comment>
<evidence type="ECO:0000256" key="2">
    <source>
        <dbReference type="ARBA" id="ARBA00006275"/>
    </source>
</evidence>
<gene>
    <name evidence="7" type="ORF">ACFSVN_08945</name>
</gene>
<name>A0ABW5JJF5_9BACT</name>
<dbReference type="RefSeq" id="WP_390301203.1">
    <property type="nucleotide sequence ID" value="NZ_JBHULI010000024.1"/>
</dbReference>
<keyword evidence="5" id="KW-0998">Cell outer membrane</keyword>
<dbReference type="SUPFAM" id="SSF48452">
    <property type="entry name" value="TPR-like"/>
    <property type="match status" value="1"/>
</dbReference>
<keyword evidence="3" id="KW-0732">Signal</keyword>
<dbReference type="InterPro" id="IPR011990">
    <property type="entry name" value="TPR-like_helical_dom_sf"/>
</dbReference>
<accession>A0ABW5JJF5</accession>
<dbReference type="Pfam" id="PF07980">
    <property type="entry name" value="SusD_RagB"/>
    <property type="match status" value="1"/>
</dbReference>
<comment type="similarity">
    <text evidence="2">Belongs to the SusD family.</text>
</comment>
<organism evidence="7 8">
    <name type="scientific">Gracilimonas halophila</name>
    <dbReference type="NCBI Taxonomy" id="1834464"/>
    <lineage>
        <taxon>Bacteria</taxon>
        <taxon>Pseudomonadati</taxon>
        <taxon>Balneolota</taxon>
        <taxon>Balneolia</taxon>
        <taxon>Balneolales</taxon>
        <taxon>Balneolaceae</taxon>
        <taxon>Gracilimonas</taxon>
    </lineage>
</organism>
<dbReference type="EMBL" id="JBHULI010000024">
    <property type="protein sequence ID" value="MFD2532568.1"/>
    <property type="molecule type" value="Genomic_DNA"/>
</dbReference>
<dbReference type="Proteomes" id="UP001597460">
    <property type="component" value="Unassembled WGS sequence"/>
</dbReference>
<sequence>MKSIFNQLKIRHASILVTGALLLFLGSCNLLEVENPNSLTVDDVSLPSSAEGLKNGQLNALMSGLGWTYAATSTVSDEIYWTGSYESYKTFGEGRIAFDANEITVAGYPEISQARYMSDFAIEKLEEFDSNSELANRAVLVRSYIYGALTRITIADSYDNFVFSSGTETSPAIGEDQMFTLYDQAIDLLDKALPIAQAISNSELESQVFGLRARAKHAKGVWQKLNPKGTTPANPLVSGTGAIADAEDALDIMSADYKATIDYQAGNITNYLAGQVNSRGELTLTPDPDGSRAPFNDLKTGNPDPRVVAIAADFNDTQTYTENYSPFTWLSAREMHLIIAEELVGTNDIRARNEINTVRALDGLPDMDVTDDFVEFIEHERRANLYLQGRRLNDMYRFGSQSPDWLAGEDALETPGILLPIPTNEQLANPDL</sequence>
<evidence type="ECO:0000259" key="6">
    <source>
        <dbReference type="Pfam" id="PF07980"/>
    </source>
</evidence>